<dbReference type="AlphaFoldDB" id="A0A645ARK4"/>
<sequence length="73" mass="7831">MDEAAGEWEQIASPLLEQIQQLAAECASYDELSRRLPSLLKGTALDAAIDRIALATFKAKALGDVAALEDEDV</sequence>
<gene>
    <name evidence="1" type="ORF">SDC9_102333</name>
</gene>
<evidence type="ECO:0000313" key="1">
    <source>
        <dbReference type="EMBL" id="MPM55536.1"/>
    </source>
</evidence>
<name>A0A645ARK4_9ZZZZ</name>
<accession>A0A645ARK4</accession>
<organism evidence="1">
    <name type="scientific">bioreactor metagenome</name>
    <dbReference type="NCBI Taxonomy" id="1076179"/>
    <lineage>
        <taxon>unclassified sequences</taxon>
        <taxon>metagenomes</taxon>
        <taxon>ecological metagenomes</taxon>
    </lineage>
</organism>
<reference evidence="1" key="1">
    <citation type="submission" date="2019-08" db="EMBL/GenBank/DDBJ databases">
        <authorList>
            <person name="Kucharzyk K."/>
            <person name="Murdoch R.W."/>
            <person name="Higgins S."/>
            <person name="Loffler F."/>
        </authorList>
    </citation>
    <scope>NUCLEOTIDE SEQUENCE</scope>
</reference>
<dbReference type="EMBL" id="VSSQ01015318">
    <property type="protein sequence ID" value="MPM55536.1"/>
    <property type="molecule type" value="Genomic_DNA"/>
</dbReference>
<comment type="caution">
    <text evidence="1">The sequence shown here is derived from an EMBL/GenBank/DDBJ whole genome shotgun (WGS) entry which is preliminary data.</text>
</comment>
<proteinExistence type="predicted"/>
<protein>
    <submittedName>
        <fullName evidence="1">Uncharacterized protein</fullName>
    </submittedName>
</protein>